<dbReference type="InterPro" id="IPR007630">
    <property type="entry name" value="RNA_pol_sigma70_r4"/>
</dbReference>
<evidence type="ECO:0000313" key="9">
    <source>
        <dbReference type="Proteomes" id="UP000000844"/>
    </source>
</evidence>
<dbReference type="GO" id="GO:0006352">
    <property type="term" value="P:DNA-templated transcription initiation"/>
    <property type="evidence" value="ECO:0007669"/>
    <property type="project" value="InterPro"/>
</dbReference>
<dbReference type="PANTHER" id="PTHR43133">
    <property type="entry name" value="RNA POLYMERASE ECF-TYPE SIGMA FACTO"/>
    <property type="match status" value="1"/>
</dbReference>
<dbReference type="GO" id="GO:0003677">
    <property type="term" value="F:DNA binding"/>
    <property type="evidence" value="ECO:0007669"/>
    <property type="project" value="UniProtKB-KW"/>
</dbReference>
<keyword evidence="9" id="KW-1185">Reference proteome</keyword>
<reference evidence="8 9" key="1">
    <citation type="journal article" date="2009" name="Stand. Genomic Sci.">
        <title>Complete genome sequence of Stackebrandtia nassauensis type strain (LLR-40K-21).</title>
        <authorList>
            <person name="Munk C."/>
            <person name="Lapidus A."/>
            <person name="Copeland A."/>
            <person name="Jando M."/>
            <person name="Mayilraj S."/>
            <person name="Glavina Del Rio T."/>
            <person name="Nolan M."/>
            <person name="Chen F."/>
            <person name="Lucas S."/>
            <person name="Tice H."/>
            <person name="Cheng J.F."/>
            <person name="Han C."/>
            <person name="Detter J.C."/>
            <person name="Bruce D."/>
            <person name="Goodwin L."/>
            <person name="Chain P."/>
            <person name="Pitluck S."/>
            <person name="Goker M."/>
            <person name="Ovchinikova G."/>
            <person name="Pati A."/>
            <person name="Ivanova N."/>
            <person name="Mavromatis K."/>
            <person name="Chen A."/>
            <person name="Palaniappan K."/>
            <person name="Land M."/>
            <person name="Hauser L."/>
            <person name="Chang Y.J."/>
            <person name="Jeffries C.D."/>
            <person name="Bristow J."/>
            <person name="Eisen J.A."/>
            <person name="Markowitz V."/>
            <person name="Hugenholtz P."/>
            <person name="Kyrpides N.C."/>
            <person name="Klenk H.P."/>
        </authorList>
    </citation>
    <scope>NUCLEOTIDE SEQUENCE [LARGE SCALE GENOMIC DNA]</scope>
    <source>
        <strain evidence="9">DSM 44728 / CIP 108903 / NRRL B-16338 / NBRC 102104 / LLR-40K-21</strain>
    </source>
</reference>
<evidence type="ECO:0000313" key="8">
    <source>
        <dbReference type="EMBL" id="ADD41960.1"/>
    </source>
</evidence>
<dbReference type="InterPro" id="IPR013324">
    <property type="entry name" value="RNA_pol_sigma_r3/r4-like"/>
</dbReference>
<keyword evidence="2" id="KW-0805">Transcription regulation</keyword>
<gene>
    <name evidence="8" type="ordered locus">Snas_2271</name>
</gene>
<evidence type="ECO:0000256" key="4">
    <source>
        <dbReference type="ARBA" id="ARBA00023125"/>
    </source>
</evidence>
<protein>
    <submittedName>
        <fullName evidence="8">RNA polymerase, sigma-24 subunit, ECF subfamily</fullName>
    </submittedName>
</protein>
<dbReference type="InterPro" id="IPR013325">
    <property type="entry name" value="RNA_pol_sigma_r2"/>
</dbReference>
<dbReference type="InterPro" id="IPR007627">
    <property type="entry name" value="RNA_pol_sigma70_r2"/>
</dbReference>
<comment type="similarity">
    <text evidence="1">Belongs to the sigma-70 factor family. ECF subfamily.</text>
</comment>
<evidence type="ECO:0000259" key="7">
    <source>
        <dbReference type="Pfam" id="PF04545"/>
    </source>
</evidence>
<dbReference type="CDD" id="cd06171">
    <property type="entry name" value="Sigma70_r4"/>
    <property type="match status" value="1"/>
</dbReference>
<dbReference type="NCBIfam" id="TIGR02937">
    <property type="entry name" value="sigma70-ECF"/>
    <property type="match status" value="1"/>
</dbReference>
<dbReference type="Gene3D" id="1.10.10.10">
    <property type="entry name" value="Winged helix-like DNA-binding domain superfamily/Winged helix DNA-binding domain"/>
    <property type="match status" value="1"/>
</dbReference>
<dbReference type="KEGG" id="sna:Snas_2271"/>
<evidence type="ECO:0000256" key="3">
    <source>
        <dbReference type="ARBA" id="ARBA00023082"/>
    </source>
</evidence>
<dbReference type="InterPro" id="IPR014284">
    <property type="entry name" value="RNA_pol_sigma-70_dom"/>
</dbReference>
<feature type="domain" description="RNA polymerase sigma-70 region 2" evidence="6">
    <location>
        <begin position="32"/>
        <end position="94"/>
    </location>
</feature>
<dbReference type="eggNOG" id="COG1595">
    <property type="taxonomic scope" value="Bacteria"/>
</dbReference>
<dbReference type="Pfam" id="PF04542">
    <property type="entry name" value="Sigma70_r2"/>
    <property type="match status" value="1"/>
</dbReference>
<dbReference type="Pfam" id="PF04545">
    <property type="entry name" value="Sigma70_r4"/>
    <property type="match status" value="1"/>
</dbReference>
<keyword evidence="4" id="KW-0238">DNA-binding</keyword>
<dbReference type="Gene3D" id="1.10.1740.10">
    <property type="match status" value="1"/>
</dbReference>
<dbReference type="PANTHER" id="PTHR43133:SF50">
    <property type="entry name" value="ECF RNA POLYMERASE SIGMA FACTOR SIGM"/>
    <property type="match status" value="1"/>
</dbReference>
<dbReference type="HOGENOM" id="CLU_047691_15_4_11"/>
<name>D3Q3B9_STANL</name>
<dbReference type="GO" id="GO:0016987">
    <property type="term" value="F:sigma factor activity"/>
    <property type="evidence" value="ECO:0007669"/>
    <property type="project" value="UniProtKB-KW"/>
</dbReference>
<evidence type="ECO:0000256" key="5">
    <source>
        <dbReference type="ARBA" id="ARBA00023163"/>
    </source>
</evidence>
<dbReference type="EMBL" id="CP001778">
    <property type="protein sequence ID" value="ADD41960.1"/>
    <property type="molecule type" value="Genomic_DNA"/>
</dbReference>
<evidence type="ECO:0000259" key="6">
    <source>
        <dbReference type="Pfam" id="PF04542"/>
    </source>
</evidence>
<sequence>MTEPLLASRDADPPSASVAARAQEFESFVRDRSTALLRTAYLLTGDPHLAEDLVQSALARTHGAWKRLHETGNAEAYTRKVMYHLQVSWWRKRRVAESLSEVVPDQFVADDTNSLTALRLTLHQALLRLTAKQRAVIVLRFFEDRTVSETADILNCAIGTVKSQTAKGLARLRTIAPDLNVLYTEEGELR</sequence>
<feature type="domain" description="RNA polymerase sigma-70 region 4" evidence="7">
    <location>
        <begin position="125"/>
        <end position="173"/>
    </location>
</feature>
<dbReference type="Proteomes" id="UP000000844">
    <property type="component" value="Chromosome"/>
</dbReference>
<dbReference type="NCBIfam" id="TIGR02983">
    <property type="entry name" value="SigE-fam_strep"/>
    <property type="match status" value="1"/>
</dbReference>
<evidence type="ECO:0000256" key="2">
    <source>
        <dbReference type="ARBA" id="ARBA00023015"/>
    </source>
</evidence>
<dbReference type="OrthoDB" id="3692620at2"/>
<dbReference type="RefSeq" id="WP_013017531.1">
    <property type="nucleotide sequence ID" value="NC_013947.1"/>
</dbReference>
<evidence type="ECO:0000256" key="1">
    <source>
        <dbReference type="ARBA" id="ARBA00010641"/>
    </source>
</evidence>
<dbReference type="InterPro" id="IPR014325">
    <property type="entry name" value="RNA_pol_sigma-E_actinobac"/>
</dbReference>
<keyword evidence="5" id="KW-0804">Transcription</keyword>
<accession>D3Q3B9</accession>
<dbReference type="SUPFAM" id="SSF88946">
    <property type="entry name" value="Sigma2 domain of RNA polymerase sigma factors"/>
    <property type="match status" value="1"/>
</dbReference>
<dbReference type="SUPFAM" id="SSF88659">
    <property type="entry name" value="Sigma3 and sigma4 domains of RNA polymerase sigma factors"/>
    <property type="match status" value="1"/>
</dbReference>
<keyword evidence="3" id="KW-0731">Sigma factor</keyword>
<organism evidence="8 9">
    <name type="scientific">Stackebrandtia nassauensis (strain DSM 44728 / CIP 108903 / NRRL B-16338 / NBRC 102104 / LLR-40K-21)</name>
    <dbReference type="NCBI Taxonomy" id="446470"/>
    <lineage>
        <taxon>Bacteria</taxon>
        <taxon>Bacillati</taxon>
        <taxon>Actinomycetota</taxon>
        <taxon>Actinomycetes</taxon>
        <taxon>Glycomycetales</taxon>
        <taxon>Glycomycetaceae</taxon>
        <taxon>Stackebrandtia</taxon>
    </lineage>
</organism>
<dbReference type="STRING" id="446470.Snas_2271"/>
<dbReference type="InterPro" id="IPR036388">
    <property type="entry name" value="WH-like_DNA-bd_sf"/>
</dbReference>
<proteinExistence type="inferred from homology"/>
<dbReference type="AlphaFoldDB" id="D3Q3B9"/>
<dbReference type="InterPro" id="IPR039425">
    <property type="entry name" value="RNA_pol_sigma-70-like"/>
</dbReference>